<dbReference type="RefSeq" id="WP_123512696.1">
    <property type="nucleotide sequence ID" value="NZ_MOBQ01000024.1"/>
</dbReference>
<proteinExistence type="predicted"/>
<evidence type="ECO:0008006" key="3">
    <source>
        <dbReference type="Google" id="ProtNLM"/>
    </source>
</evidence>
<dbReference type="AlphaFoldDB" id="A0A423JZZ5"/>
<dbReference type="Proteomes" id="UP000285349">
    <property type="component" value="Unassembled WGS sequence"/>
</dbReference>
<accession>A0A423JZZ5</accession>
<comment type="caution">
    <text evidence="1">The sequence shown here is derived from an EMBL/GenBank/DDBJ whole genome shotgun (WGS) entry which is preliminary data.</text>
</comment>
<name>A0A423JZZ5_9PSED</name>
<dbReference type="PROSITE" id="PS51257">
    <property type="entry name" value="PROKAR_LIPOPROTEIN"/>
    <property type="match status" value="1"/>
</dbReference>
<evidence type="ECO:0000313" key="2">
    <source>
        <dbReference type="Proteomes" id="UP000285349"/>
    </source>
</evidence>
<dbReference type="OrthoDB" id="6994435at2"/>
<gene>
    <name evidence="1" type="ORF">BK666_20880</name>
</gene>
<organism evidence="1 2">
    <name type="scientific">Pseudomonas frederiksbergensis</name>
    <dbReference type="NCBI Taxonomy" id="104087"/>
    <lineage>
        <taxon>Bacteria</taxon>
        <taxon>Pseudomonadati</taxon>
        <taxon>Pseudomonadota</taxon>
        <taxon>Gammaproteobacteria</taxon>
        <taxon>Pseudomonadales</taxon>
        <taxon>Pseudomonadaceae</taxon>
        <taxon>Pseudomonas</taxon>
    </lineage>
</organism>
<protein>
    <recommendedName>
        <fullName evidence="3">Lipoprotein</fullName>
    </recommendedName>
</protein>
<dbReference type="EMBL" id="MOBQ01000024">
    <property type="protein sequence ID" value="RON43526.1"/>
    <property type="molecule type" value="Genomic_DNA"/>
</dbReference>
<reference evidence="1 2" key="1">
    <citation type="submission" date="2016-10" db="EMBL/GenBank/DDBJ databases">
        <title>Comparative genome analysis of multiple Pseudomonas spp. focuses on biocontrol and plant growth promoting traits.</title>
        <authorList>
            <person name="Tao X.-Y."/>
            <person name="Taylor C.G."/>
        </authorList>
    </citation>
    <scope>NUCLEOTIDE SEQUENCE [LARGE SCALE GENOMIC DNA]</scope>
    <source>
        <strain evidence="1 2">37A10</strain>
    </source>
</reference>
<evidence type="ECO:0000313" key="1">
    <source>
        <dbReference type="EMBL" id="RON43526.1"/>
    </source>
</evidence>
<sequence length="113" mass="12151">MQNNKHHPALIAITCLFLAGCDSKKDEVFQVARCVMATETVAGASPGDVGIKTGQAVAQYMSEHDLDMSQEEVVALGKKARIDIAGDPELPMPAQIDRAKKIMASEPCKKSRP</sequence>